<dbReference type="EMBL" id="CACRZD030000007">
    <property type="protein sequence ID" value="CAA6663605.1"/>
    <property type="molecule type" value="Genomic_DNA"/>
</dbReference>
<dbReference type="Proteomes" id="UP001189122">
    <property type="component" value="Unassembled WGS sequence"/>
</dbReference>
<gene>
    <name evidence="1" type="ORF">SI7747_07009990</name>
</gene>
<reference evidence="1 2" key="1">
    <citation type="submission" date="2019-12" db="EMBL/GenBank/DDBJ databases">
        <authorList>
            <person name="Scholz U."/>
            <person name="Mascher M."/>
            <person name="Fiebig A."/>
        </authorList>
    </citation>
    <scope>NUCLEOTIDE SEQUENCE</scope>
</reference>
<name>A0A7I8J070_SPIIN</name>
<accession>A0A7I8J070</accession>
<evidence type="ECO:0000313" key="1">
    <source>
        <dbReference type="EMBL" id="CAA2624106.1"/>
    </source>
</evidence>
<proteinExistence type="predicted"/>
<dbReference type="AlphaFoldDB" id="A0A7I8J070"/>
<organism evidence="1">
    <name type="scientific">Spirodela intermedia</name>
    <name type="common">Intermediate duckweed</name>
    <dbReference type="NCBI Taxonomy" id="51605"/>
    <lineage>
        <taxon>Eukaryota</taxon>
        <taxon>Viridiplantae</taxon>
        <taxon>Streptophyta</taxon>
        <taxon>Embryophyta</taxon>
        <taxon>Tracheophyta</taxon>
        <taxon>Spermatophyta</taxon>
        <taxon>Magnoliopsida</taxon>
        <taxon>Liliopsida</taxon>
        <taxon>Araceae</taxon>
        <taxon>Lemnoideae</taxon>
        <taxon>Spirodela</taxon>
    </lineage>
</organism>
<evidence type="ECO:0000313" key="2">
    <source>
        <dbReference type="Proteomes" id="UP001189122"/>
    </source>
</evidence>
<sequence length="28" mass="3353">MYNHELLVWIKSCKITSNICVNLLLYQI</sequence>
<keyword evidence="2" id="KW-1185">Reference proteome</keyword>
<protein>
    <submittedName>
        <fullName evidence="1">Uncharacterized protein</fullName>
    </submittedName>
</protein>
<dbReference type="EMBL" id="LR743594">
    <property type="protein sequence ID" value="CAA2624106.1"/>
    <property type="molecule type" value="Genomic_DNA"/>
</dbReference>